<keyword evidence="2" id="KW-0812">Transmembrane</keyword>
<accession>A0A7M7LWE7</accession>
<dbReference type="RefSeq" id="XP_011678131.2">
    <property type="nucleotide sequence ID" value="XM_011679829.2"/>
</dbReference>
<evidence type="ECO:0000256" key="2">
    <source>
        <dbReference type="SAM" id="Phobius"/>
    </source>
</evidence>
<protein>
    <recommendedName>
        <fullName evidence="6">Transmembrane protein</fullName>
    </recommendedName>
</protein>
<proteinExistence type="predicted"/>
<evidence type="ECO:0000256" key="3">
    <source>
        <dbReference type="SAM" id="SignalP"/>
    </source>
</evidence>
<keyword evidence="2" id="KW-0472">Membrane</keyword>
<name>A0A7M7LWE7_STRPU</name>
<sequence length="211" mass="23021">MAGSRPVTLIFQLVTLAVSLLLHASYVEARRRSSRYRYRGSSNNYAPDTTGKEPLPWWAITLIFVGGVLGIFCCVMLLRKVYEKKRKQKTRAMAVRRSINLQRRRSLQNNATTDAESGVPQGNFEAPPSYEQSAKDDAQPPAYSKDVNTDDEHATPPPATQDDPIPMDTTLPAAPPSYDIVQNDGSEVVEVGGPVAMETSTAGGGNSHADQ</sequence>
<dbReference type="OMA" id="LPWWAIT"/>
<feature type="chain" id="PRO_5029551796" description="Transmembrane protein" evidence="3">
    <location>
        <begin position="30"/>
        <end position="211"/>
    </location>
</feature>
<feature type="region of interest" description="Disordered" evidence="1">
    <location>
        <begin position="92"/>
        <end position="211"/>
    </location>
</feature>
<dbReference type="KEGG" id="spu:576958"/>
<keyword evidence="2" id="KW-1133">Transmembrane helix</keyword>
<evidence type="ECO:0000256" key="1">
    <source>
        <dbReference type="SAM" id="MobiDB-lite"/>
    </source>
</evidence>
<dbReference type="Proteomes" id="UP000007110">
    <property type="component" value="Unassembled WGS sequence"/>
</dbReference>
<feature type="transmembrane region" description="Helical" evidence="2">
    <location>
        <begin position="57"/>
        <end position="78"/>
    </location>
</feature>
<keyword evidence="5" id="KW-1185">Reference proteome</keyword>
<dbReference type="OrthoDB" id="10400970at2759"/>
<dbReference type="AlphaFoldDB" id="A0A7M7LWE7"/>
<feature type="signal peptide" evidence="3">
    <location>
        <begin position="1"/>
        <end position="29"/>
    </location>
</feature>
<feature type="compositionally biased region" description="Gly residues" evidence="1">
    <location>
        <begin position="202"/>
        <end position="211"/>
    </location>
</feature>
<keyword evidence="3" id="KW-0732">Signal</keyword>
<dbReference type="GeneID" id="576958"/>
<evidence type="ECO:0008006" key="6">
    <source>
        <dbReference type="Google" id="ProtNLM"/>
    </source>
</evidence>
<evidence type="ECO:0000313" key="4">
    <source>
        <dbReference type="EnsemblMetazoa" id="XP_011678131"/>
    </source>
</evidence>
<reference evidence="5" key="1">
    <citation type="submission" date="2015-02" db="EMBL/GenBank/DDBJ databases">
        <title>Genome sequencing for Strongylocentrotus purpuratus.</title>
        <authorList>
            <person name="Murali S."/>
            <person name="Liu Y."/>
            <person name="Vee V."/>
            <person name="English A."/>
            <person name="Wang M."/>
            <person name="Skinner E."/>
            <person name="Han Y."/>
            <person name="Muzny D.M."/>
            <person name="Worley K.C."/>
            <person name="Gibbs R.A."/>
        </authorList>
    </citation>
    <scope>NUCLEOTIDE SEQUENCE</scope>
</reference>
<dbReference type="EnsemblMetazoa" id="XM_011679829">
    <property type="protein sequence ID" value="XP_011678131"/>
    <property type="gene ID" value="LOC576958"/>
</dbReference>
<evidence type="ECO:0000313" key="5">
    <source>
        <dbReference type="Proteomes" id="UP000007110"/>
    </source>
</evidence>
<reference evidence="4" key="2">
    <citation type="submission" date="2021-01" db="UniProtKB">
        <authorList>
            <consortium name="EnsemblMetazoa"/>
        </authorList>
    </citation>
    <scope>IDENTIFICATION</scope>
</reference>
<organism evidence="4 5">
    <name type="scientific">Strongylocentrotus purpuratus</name>
    <name type="common">Purple sea urchin</name>
    <dbReference type="NCBI Taxonomy" id="7668"/>
    <lineage>
        <taxon>Eukaryota</taxon>
        <taxon>Metazoa</taxon>
        <taxon>Echinodermata</taxon>
        <taxon>Eleutherozoa</taxon>
        <taxon>Echinozoa</taxon>
        <taxon>Echinoidea</taxon>
        <taxon>Euechinoidea</taxon>
        <taxon>Echinacea</taxon>
        <taxon>Camarodonta</taxon>
        <taxon>Echinidea</taxon>
        <taxon>Strongylocentrotidae</taxon>
        <taxon>Strongylocentrotus</taxon>
    </lineage>
</organism>
<dbReference type="InParanoid" id="A0A7M7LWE7"/>